<evidence type="ECO:0000313" key="1">
    <source>
        <dbReference type="EMBL" id="REG82083.1"/>
    </source>
</evidence>
<dbReference type="EMBL" id="QUNF01000023">
    <property type="protein sequence ID" value="REG82083.1"/>
    <property type="molecule type" value="Genomic_DNA"/>
</dbReference>
<comment type="caution">
    <text evidence="1">The sequence shown here is derived from an EMBL/GenBank/DDBJ whole genome shotgun (WGS) entry which is preliminary data.</text>
</comment>
<name>A0A3E0DH86_9BACT</name>
<organism evidence="1 2">
    <name type="scientific">Algoriphagus antarcticus</name>
    <dbReference type="NCBI Taxonomy" id="238540"/>
    <lineage>
        <taxon>Bacteria</taxon>
        <taxon>Pseudomonadati</taxon>
        <taxon>Bacteroidota</taxon>
        <taxon>Cytophagia</taxon>
        <taxon>Cytophagales</taxon>
        <taxon>Cyclobacteriaceae</taxon>
        <taxon>Algoriphagus</taxon>
    </lineage>
</organism>
<gene>
    <name evidence="1" type="ORF">C8N25_12372</name>
</gene>
<dbReference type="GO" id="GO:0016788">
    <property type="term" value="F:hydrolase activity, acting on ester bonds"/>
    <property type="evidence" value="ECO:0007669"/>
    <property type="project" value="InterPro"/>
</dbReference>
<evidence type="ECO:0008006" key="3">
    <source>
        <dbReference type="Google" id="ProtNLM"/>
    </source>
</evidence>
<protein>
    <recommendedName>
        <fullName evidence="3">S1/P1 nuclease</fullName>
    </recommendedName>
</protein>
<dbReference type="Gene3D" id="1.10.575.10">
    <property type="entry name" value="P1 Nuclease"/>
    <property type="match status" value="1"/>
</dbReference>
<dbReference type="CDD" id="cd10981">
    <property type="entry name" value="ZnPC_S1P1"/>
    <property type="match status" value="1"/>
</dbReference>
<dbReference type="RefSeq" id="WP_169714450.1">
    <property type="nucleotide sequence ID" value="NZ_MSSW01000050.1"/>
</dbReference>
<proteinExistence type="predicted"/>
<dbReference type="AlphaFoldDB" id="A0A3E0DH86"/>
<dbReference type="InterPro" id="IPR008947">
    <property type="entry name" value="PLipase_C/P1_nuclease_dom_sf"/>
</dbReference>
<reference evidence="1 2" key="1">
    <citation type="submission" date="2018-08" db="EMBL/GenBank/DDBJ databases">
        <title>Genomic Encyclopedia of Archaeal and Bacterial Type Strains, Phase II (KMG-II): from individual species to whole genera.</title>
        <authorList>
            <person name="Goeker M."/>
        </authorList>
    </citation>
    <scope>NUCLEOTIDE SEQUENCE [LARGE SCALE GENOMIC DNA]</scope>
    <source>
        <strain evidence="1 2">DSM 15986</strain>
    </source>
</reference>
<evidence type="ECO:0000313" key="2">
    <source>
        <dbReference type="Proteomes" id="UP000256405"/>
    </source>
</evidence>
<accession>A0A3E0DH86</accession>
<keyword evidence="2" id="KW-1185">Reference proteome</keyword>
<dbReference type="Proteomes" id="UP000256405">
    <property type="component" value="Unassembled WGS sequence"/>
</dbReference>
<dbReference type="SUPFAM" id="SSF48537">
    <property type="entry name" value="Phospholipase C/P1 nuclease"/>
    <property type="match status" value="1"/>
</dbReference>
<sequence length="313" mass="36083">MKNFLIWIIPIFLISEAPFAWGFYAHSLINRLAVFSLPEEMIGFYKPQVQYITENAVNPDRRRYAVEGEAEKHYIDLDYYGDSALQILPKYWNEAVEKFTEDSLRLNGIGPWSAYFTFLNLTKAFEAKNSAAILRLSADLGHYLGDLNVPLHTTVNYNGQLTNQVGIHGFWESRVPELQAKDYALWVGQADYVEKPQLAIWDAVAAAHSQVDSVLSIERELTKSFSPDQKFSYEERNNLTVRVYSREFTEAYATALNSQIERQMKKSIKMIADFWFTAWVNAGQPDLNSFSKELGEEEEIVKNSKIKTREHDH</sequence>